<protein>
    <submittedName>
        <fullName evidence="4">EF hand</fullName>
    </submittedName>
</protein>
<accession>A0A1S8WXU7</accession>
<dbReference type="InterPro" id="IPR002048">
    <property type="entry name" value="EF_hand_dom"/>
</dbReference>
<evidence type="ECO:0000313" key="4">
    <source>
        <dbReference type="EMBL" id="OON19277.1"/>
    </source>
</evidence>
<dbReference type="Pfam" id="PF13499">
    <property type="entry name" value="EF-hand_7"/>
    <property type="match status" value="3"/>
</dbReference>
<dbReference type="InterPro" id="IPR050145">
    <property type="entry name" value="Centrin_CML-like"/>
</dbReference>
<dbReference type="Gene3D" id="1.10.238.10">
    <property type="entry name" value="EF-hand"/>
    <property type="match status" value="4"/>
</dbReference>
<evidence type="ECO:0000313" key="5">
    <source>
        <dbReference type="Proteomes" id="UP000243686"/>
    </source>
</evidence>
<feature type="domain" description="EF-hand" evidence="3">
    <location>
        <begin position="145"/>
        <end position="180"/>
    </location>
</feature>
<proteinExistence type="predicted"/>
<dbReference type="PANTHER" id="PTHR23050">
    <property type="entry name" value="CALCIUM BINDING PROTEIN"/>
    <property type="match status" value="1"/>
</dbReference>
<feature type="domain" description="EF-hand" evidence="3">
    <location>
        <begin position="255"/>
        <end position="290"/>
    </location>
</feature>
<reference evidence="4 5" key="1">
    <citation type="submission" date="2015-03" db="EMBL/GenBank/DDBJ databases">
        <title>Draft genome of the nematode, Opisthorchis viverrini.</title>
        <authorList>
            <person name="Mitreva M."/>
        </authorList>
    </citation>
    <scope>NUCLEOTIDE SEQUENCE [LARGE SCALE GENOMIC DNA]</scope>
    <source>
        <strain evidence="4">Khon Kaen</strain>
    </source>
</reference>
<dbReference type="InterPro" id="IPR018247">
    <property type="entry name" value="EF_Hand_1_Ca_BS"/>
</dbReference>
<dbReference type="Proteomes" id="UP000243686">
    <property type="component" value="Unassembled WGS sequence"/>
</dbReference>
<name>A0A1S8WXU7_OPIVI</name>
<keyword evidence="1" id="KW-0677">Repeat</keyword>
<dbReference type="InterPro" id="IPR011992">
    <property type="entry name" value="EF-hand-dom_pair"/>
</dbReference>
<dbReference type="PROSITE" id="PS00018">
    <property type="entry name" value="EF_HAND_1"/>
    <property type="match status" value="4"/>
</dbReference>
<dbReference type="AlphaFoldDB" id="A0A1S8WXU7"/>
<dbReference type="PROSITE" id="PS50222">
    <property type="entry name" value="EF_HAND_2"/>
    <property type="match status" value="6"/>
</dbReference>
<dbReference type="GO" id="GO:0005509">
    <property type="term" value="F:calcium ion binding"/>
    <property type="evidence" value="ECO:0007669"/>
    <property type="project" value="InterPro"/>
</dbReference>
<dbReference type="SUPFAM" id="SSF47473">
    <property type="entry name" value="EF-hand"/>
    <property type="match status" value="3"/>
</dbReference>
<feature type="domain" description="EF-hand" evidence="3">
    <location>
        <begin position="73"/>
        <end position="108"/>
    </location>
</feature>
<sequence>MARRPSPQELEAVFTSIDRDGSNTVHRKELEQALLRSGLPPKNADRLMKELDVNGDGIIKLEEYRFALGLTDTPAAEWKRLFAMLDQDRSGTASVEEIRGLFSEVGLSYSTSLIEDWIRECDVNNDGKKTERTLALGKIRMCHGISAQQLEELFQSLDRDGNGSVDREELAVSLKEAGIPGKNAEHSGVSNGPYIGCTTLQLFTHTKVPRQQNFNRTLVSGSNFAALRIIQELDVNQDGHITLGEYRLVMGLTDEPIAEWKRLFNCLDADRSGKVDVRELKAMFDEMCMSFTLNTLQSWIEDHDINGDGKLTYQEFLWKRLFVTLDSDRSGKVDKRELQQMFNEMGMHFALSTLEDWIADHDVDGDGKLTYQEFMGFVAEQIAHVIPPNRKAKAQNDVRVNSDNFSSSMRLLENPR</sequence>
<feature type="domain" description="EF-hand" evidence="3">
    <location>
        <begin position="5"/>
        <end position="40"/>
    </location>
</feature>
<keyword evidence="2" id="KW-0106">Calcium</keyword>
<dbReference type="Pfam" id="PF13833">
    <property type="entry name" value="EF-hand_8"/>
    <property type="match status" value="1"/>
</dbReference>
<evidence type="ECO:0000256" key="1">
    <source>
        <dbReference type="ARBA" id="ARBA00022737"/>
    </source>
</evidence>
<dbReference type="CDD" id="cd00051">
    <property type="entry name" value="EFh"/>
    <property type="match status" value="1"/>
</dbReference>
<keyword evidence="5" id="KW-1185">Reference proteome</keyword>
<evidence type="ECO:0000259" key="3">
    <source>
        <dbReference type="PROSITE" id="PS50222"/>
    </source>
</evidence>
<feature type="domain" description="EF-hand" evidence="3">
    <location>
        <begin position="313"/>
        <end position="348"/>
    </location>
</feature>
<evidence type="ECO:0000256" key="2">
    <source>
        <dbReference type="ARBA" id="ARBA00022837"/>
    </source>
</evidence>
<dbReference type="Pfam" id="PF13202">
    <property type="entry name" value="EF-hand_5"/>
    <property type="match status" value="1"/>
</dbReference>
<feature type="domain" description="EF-hand" evidence="3">
    <location>
        <begin position="349"/>
        <end position="384"/>
    </location>
</feature>
<organism evidence="4 5">
    <name type="scientific">Opisthorchis viverrini</name>
    <name type="common">Southeast Asian liver fluke</name>
    <dbReference type="NCBI Taxonomy" id="6198"/>
    <lineage>
        <taxon>Eukaryota</taxon>
        <taxon>Metazoa</taxon>
        <taxon>Spiralia</taxon>
        <taxon>Lophotrochozoa</taxon>
        <taxon>Platyhelminthes</taxon>
        <taxon>Trematoda</taxon>
        <taxon>Digenea</taxon>
        <taxon>Opisthorchiida</taxon>
        <taxon>Opisthorchiata</taxon>
        <taxon>Opisthorchiidae</taxon>
        <taxon>Opisthorchis</taxon>
    </lineage>
</organism>
<feature type="non-terminal residue" evidence="4">
    <location>
        <position position="416"/>
    </location>
</feature>
<dbReference type="EMBL" id="KV893455">
    <property type="protein sequence ID" value="OON19277.1"/>
    <property type="molecule type" value="Genomic_DNA"/>
</dbReference>
<gene>
    <name evidence="4" type="ORF">X801_04858</name>
</gene>
<dbReference type="SMART" id="SM00054">
    <property type="entry name" value="EFh"/>
    <property type="match status" value="9"/>
</dbReference>